<dbReference type="Pfam" id="PF16310">
    <property type="entry name" value="DUF4952"/>
    <property type="match status" value="1"/>
</dbReference>
<evidence type="ECO:0000256" key="1">
    <source>
        <dbReference type="SAM" id="SignalP"/>
    </source>
</evidence>
<dbReference type="OrthoDB" id="339049at2"/>
<gene>
    <name evidence="2" type="ORF">LEP1GSC172_1680</name>
</gene>
<accession>M6VUE8</accession>
<keyword evidence="1" id="KW-0732">Signal</keyword>
<proteinExistence type="predicted"/>
<organism evidence="2 3">
    <name type="scientific">Leptospira noguchii</name>
    <dbReference type="NCBI Taxonomy" id="28182"/>
    <lineage>
        <taxon>Bacteria</taxon>
        <taxon>Pseudomonadati</taxon>
        <taxon>Spirochaetota</taxon>
        <taxon>Spirochaetia</taxon>
        <taxon>Leptospirales</taxon>
        <taxon>Leptospiraceae</taxon>
        <taxon>Leptospira</taxon>
    </lineage>
</organism>
<protein>
    <recommendedName>
        <fullName evidence="4">DUF4952 domain-containing protein</fullName>
    </recommendedName>
</protein>
<feature type="signal peptide" evidence="1">
    <location>
        <begin position="1"/>
        <end position="38"/>
    </location>
</feature>
<sequence>MSLSKEAWIFFIFKYFKVQMKRFVLLFIFLFLANTVSAHPPCGDFLKLHNKKPKYLEFIQCKKTQNAQISTLQAAYRVKGKYASEVEKYLINMFGMQPLKFVCCIWESVPNQKGERYGHYKNDSESYYTVSMGTEDTLHSEREDWYKIDWFYVTVELLLESP</sequence>
<dbReference type="AlphaFoldDB" id="M6VUE8"/>
<comment type="caution">
    <text evidence="2">The sequence shown here is derived from an EMBL/GenBank/DDBJ whole genome shotgun (WGS) entry which is preliminary data.</text>
</comment>
<feature type="chain" id="PRO_5004078819" description="DUF4952 domain-containing protein" evidence="1">
    <location>
        <begin position="39"/>
        <end position="162"/>
    </location>
</feature>
<dbReference type="STRING" id="28182.GCA_001568325_01961"/>
<evidence type="ECO:0008006" key="4">
    <source>
        <dbReference type="Google" id="ProtNLM"/>
    </source>
</evidence>
<reference evidence="2 3" key="1">
    <citation type="submission" date="2013-01" db="EMBL/GenBank/DDBJ databases">
        <authorList>
            <person name="Harkins D.M."/>
            <person name="Durkin A.S."/>
            <person name="Brinkac L.M."/>
            <person name="Haft D.H."/>
            <person name="Selengut J.D."/>
            <person name="Sanka R."/>
            <person name="DePew J."/>
            <person name="Purushe J."/>
            <person name="Matthias M.A."/>
            <person name="Vinetz J.M."/>
            <person name="Sutton G.G."/>
            <person name="Nierman W.C."/>
            <person name="Fouts D.E."/>
        </authorList>
    </citation>
    <scope>NUCLEOTIDE SEQUENCE [LARGE SCALE GENOMIC DNA]</scope>
    <source>
        <strain evidence="2 3">HAI1536</strain>
    </source>
</reference>
<evidence type="ECO:0000313" key="3">
    <source>
        <dbReference type="Proteomes" id="UP000012112"/>
    </source>
</evidence>
<dbReference type="InterPro" id="IPR032537">
    <property type="entry name" value="DUF4952"/>
</dbReference>
<dbReference type="Proteomes" id="UP000012112">
    <property type="component" value="Unassembled WGS sequence"/>
</dbReference>
<name>M6VUE8_9LEPT</name>
<dbReference type="EMBL" id="AKWD02000050">
    <property type="protein sequence ID" value="EMO53168.1"/>
    <property type="molecule type" value="Genomic_DNA"/>
</dbReference>
<evidence type="ECO:0000313" key="2">
    <source>
        <dbReference type="EMBL" id="EMO53168.1"/>
    </source>
</evidence>